<evidence type="ECO:0000313" key="4">
    <source>
        <dbReference type="EMBL" id="PKT70415.1"/>
    </source>
</evidence>
<dbReference type="GO" id="GO:0016717">
    <property type="term" value="F:oxidoreductase activity, acting on paired donors, with oxidation of a pair of donors resulting in the reduction of molecular oxygen to two molecules of water"/>
    <property type="evidence" value="ECO:0007669"/>
    <property type="project" value="TreeGrafter"/>
</dbReference>
<comment type="caution">
    <text evidence="4">The sequence shown here is derived from an EMBL/GenBank/DDBJ whole genome shotgun (WGS) entry which is preliminary data.</text>
</comment>
<protein>
    <submittedName>
        <fullName evidence="4">Acyl-CoA desaturase</fullName>
    </submittedName>
</protein>
<dbReference type="GO" id="GO:0016020">
    <property type="term" value="C:membrane"/>
    <property type="evidence" value="ECO:0007669"/>
    <property type="project" value="TreeGrafter"/>
</dbReference>
<feature type="transmembrane region" description="Helical" evidence="2">
    <location>
        <begin position="174"/>
        <end position="195"/>
    </location>
</feature>
<accession>A0A2I0SKE6</accession>
<feature type="transmembrane region" description="Helical" evidence="2">
    <location>
        <begin position="70"/>
        <end position="87"/>
    </location>
</feature>
<dbReference type="Pfam" id="PF00487">
    <property type="entry name" value="FA_desaturase"/>
    <property type="match status" value="1"/>
</dbReference>
<keyword evidence="2" id="KW-0812">Transmembrane</keyword>
<dbReference type="Proteomes" id="UP000236178">
    <property type="component" value="Unassembled WGS sequence"/>
</dbReference>
<evidence type="ECO:0000313" key="5">
    <source>
        <dbReference type="Proteomes" id="UP000236178"/>
    </source>
</evidence>
<keyword evidence="2" id="KW-1133">Transmembrane helix</keyword>
<name>A0A2I0SKE6_9ACTN</name>
<dbReference type="InterPro" id="IPR005804">
    <property type="entry name" value="FA_desaturase_dom"/>
</dbReference>
<keyword evidence="5" id="KW-1185">Reference proteome</keyword>
<dbReference type="EMBL" id="PJOS01000051">
    <property type="protein sequence ID" value="PKT70415.1"/>
    <property type="molecule type" value="Genomic_DNA"/>
</dbReference>
<feature type="domain" description="Fatty acid desaturase" evidence="3">
    <location>
        <begin position="70"/>
        <end position="330"/>
    </location>
</feature>
<proteinExistence type="predicted"/>
<feature type="region of interest" description="Disordered" evidence="1">
    <location>
        <begin position="1"/>
        <end position="21"/>
    </location>
</feature>
<gene>
    <name evidence="4" type="ORF">CW362_24550</name>
</gene>
<evidence type="ECO:0000259" key="3">
    <source>
        <dbReference type="Pfam" id="PF00487"/>
    </source>
</evidence>
<dbReference type="OrthoDB" id="104711at2"/>
<dbReference type="PIRSF" id="PIRSF015921">
    <property type="entry name" value="FA_sphinglp_des"/>
    <property type="match status" value="1"/>
</dbReference>
<keyword evidence="2" id="KW-0472">Membrane</keyword>
<organism evidence="4 5">
    <name type="scientific">Streptomyces populi</name>
    <dbReference type="NCBI Taxonomy" id="2058924"/>
    <lineage>
        <taxon>Bacteria</taxon>
        <taxon>Bacillati</taxon>
        <taxon>Actinomycetota</taxon>
        <taxon>Actinomycetes</taxon>
        <taxon>Kitasatosporales</taxon>
        <taxon>Streptomycetaceae</taxon>
        <taxon>Streptomyces</taxon>
    </lineage>
</organism>
<dbReference type="GO" id="GO:0008610">
    <property type="term" value="P:lipid biosynthetic process"/>
    <property type="evidence" value="ECO:0007669"/>
    <property type="project" value="UniProtKB-ARBA"/>
</dbReference>
<evidence type="ECO:0000256" key="1">
    <source>
        <dbReference type="SAM" id="MobiDB-lite"/>
    </source>
</evidence>
<feature type="transmembrane region" description="Helical" evidence="2">
    <location>
        <begin position="232"/>
        <end position="251"/>
    </location>
</feature>
<dbReference type="PANTHER" id="PTHR19353">
    <property type="entry name" value="FATTY ACID DESATURASE 2"/>
    <property type="match status" value="1"/>
</dbReference>
<dbReference type="AlphaFoldDB" id="A0A2I0SKE6"/>
<feature type="transmembrane region" description="Helical" evidence="2">
    <location>
        <begin position="108"/>
        <end position="127"/>
    </location>
</feature>
<feature type="compositionally biased region" description="Low complexity" evidence="1">
    <location>
        <begin position="12"/>
        <end position="21"/>
    </location>
</feature>
<feature type="transmembrane region" description="Helical" evidence="2">
    <location>
        <begin position="207"/>
        <end position="226"/>
    </location>
</feature>
<reference evidence="4 5" key="1">
    <citation type="submission" date="2017-12" db="EMBL/GenBank/DDBJ databases">
        <title>Streptomyces populusis sp. nov., a novel endophytic actinobacterium isolated from stems of Populus adenopoda Maxim.</title>
        <authorList>
            <person name="Wang Z."/>
        </authorList>
    </citation>
    <scope>NUCLEOTIDE SEQUENCE [LARGE SCALE GENOMIC DNA]</scope>
    <source>
        <strain evidence="4 5">A249</strain>
    </source>
</reference>
<dbReference type="InterPro" id="IPR012171">
    <property type="entry name" value="Fatty_acid_desaturase"/>
</dbReference>
<sequence>MTRLNGGADPRGAGSPGPAEAEAADYEEVTRLVKAAGLMDQQPVYYVYKIAFNLLLLTAAWALFAWIGDSWWQLATAVLLAFCFAQTDLLGHDAGHRQIFRTRKASDVVGYLHGNLLTGVSFGWWVGHHTRHHNFPNHLSLDPDITRRQVIFSSTHRGKRTGPAGRFIVRHQAWMFYVLIMMEGLRLHLSGYVAARKGALKRYKAADLGLLSLHLVCYFAAVFWVLPPGKALAFIVVHQALFGFYMGLLFAPNHKGLPVRDGAKEELDWITRQVVTSRNLLPSRITHFFYGGLNYQIEHHLFPSMPRRNLHRAQPLIKEYCLSHGLPYVEVRLVRSYLDVADYLDDVSQEVRDLDERDSVLARVHR</sequence>
<evidence type="ECO:0000256" key="2">
    <source>
        <dbReference type="SAM" id="Phobius"/>
    </source>
</evidence>
<feature type="transmembrane region" description="Helical" evidence="2">
    <location>
        <begin position="44"/>
        <end position="64"/>
    </location>
</feature>
<dbReference type="RefSeq" id="WP_103551693.1">
    <property type="nucleotide sequence ID" value="NZ_JBHJSK010000008.1"/>
</dbReference>
<dbReference type="PANTHER" id="PTHR19353:SF19">
    <property type="entry name" value="DELTA(5) FATTY ACID DESATURASE C-RELATED"/>
    <property type="match status" value="1"/>
</dbReference>
<dbReference type="CDD" id="cd03506">
    <property type="entry name" value="Delta6-FADS-like"/>
    <property type="match status" value="1"/>
</dbReference>